<organism evidence="2">
    <name type="scientific">marine sediment metagenome</name>
    <dbReference type="NCBI Taxonomy" id="412755"/>
    <lineage>
        <taxon>unclassified sequences</taxon>
        <taxon>metagenomes</taxon>
        <taxon>ecological metagenomes</taxon>
    </lineage>
</organism>
<sequence length="195" mass="23278">MDYWDYGYNIKELLNSIKLEFENQEYVILVEGQEDHVFYSQYFRFEVDKVFFYYPPAPNQYSKGIIIELAKLHQNLAKFCAIVDADLDRITKEMTNSPNIFLTDYHDLEMGIFMSSAIDKILRIIKSVKKSIVEGFIEKNGCKTFRELIFKKAIILANLRYLNHIHNWNLSFKFLYSSNFFEIENFCHIDICIHY</sequence>
<accession>A0A0F8WID7</accession>
<gene>
    <name evidence="2" type="ORF">LCGC14_3150240</name>
</gene>
<evidence type="ECO:0000259" key="1">
    <source>
        <dbReference type="Pfam" id="PF14491"/>
    </source>
</evidence>
<dbReference type="Pfam" id="PF14491">
    <property type="entry name" value="DUF4435"/>
    <property type="match status" value="1"/>
</dbReference>
<feature type="non-terminal residue" evidence="2">
    <location>
        <position position="195"/>
    </location>
</feature>
<proteinExistence type="predicted"/>
<reference evidence="2" key="1">
    <citation type="journal article" date="2015" name="Nature">
        <title>Complex archaea that bridge the gap between prokaryotes and eukaryotes.</title>
        <authorList>
            <person name="Spang A."/>
            <person name="Saw J.H."/>
            <person name="Jorgensen S.L."/>
            <person name="Zaremba-Niedzwiedzka K."/>
            <person name="Martijn J."/>
            <person name="Lind A.E."/>
            <person name="van Eijk R."/>
            <person name="Schleper C."/>
            <person name="Guy L."/>
            <person name="Ettema T.J."/>
        </authorList>
    </citation>
    <scope>NUCLEOTIDE SEQUENCE</scope>
</reference>
<comment type="caution">
    <text evidence="2">The sequence shown here is derived from an EMBL/GenBank/DDBJ whole genome shotgun (WGS) entry which is preliminary data.</text>
</comment>
<dbReference type="EMBL" id="LAZR01069323">
    <property type="protein sequence ID" value="KKK47930.1"/>
    <property type="molecule type" value="Genomic_DNA"/>
</dbReference>
<name>A0A0F8WID7_9ZZZZ</name>
<protein>
    <recommendedName>
        <fullName evidence="1">DUF4435 domain-containing protein</fullName>
    </recommendedName>
</protein>
<dbReference type="AlphaFoldDB" id="A0A0F8WID7"/>
<feature type="domain" description="DUF4435" evidence="1">
    <location>
        <begin position="27"/>
        <end position="179"/>
    </location>
</feature>
<dbReference type="InterPro" id="IPR029492">
    <property type="entry name" value="DUF4435"/>
</dbReference>
<evidence type="ECO:0000313" key="2">
    <source>
        <dbReference type="EMBL" id="KKK47930.1"/>
    </source>
</evidence>